<evidence type="ECO:0000256" key="5">
    <source>
        <dbReference type="ARBA" id="ARBA00023002"/>
    </source>
</evidence>
<dbReference type="Proteomes" id="UP001302477">
    <property type="component" value="Chromosome"/>
</dbReference>
<dbReference type="Gene3D" id="3.50.50.60">
    <property type="entry name" value="FAD/NAD(P)-binding domain"/>
    <property type="match status" value="1"/>
</dbReference>
<evidence type="ECO:0000256" key="4">
    <source>
        <dbReference type="ARBA" id="ARBA00022857"/>
    </source>
</evidence>
<comment type="similarity">
    <text evidence="1">Belongs to the FMO family.</text>
</comment>
<dbReference type="RefSeq" id="WP_318953819.1">
    <property type="nucleotide sequence ID" value="NZ_CP137555.1"/>
</dbReference>
<dbReference type="AlphaFoldDB" id="A0AAU0N040"/>
<organism evidence="6 7">
    <name type="scientific">Microbulbifer pacificus</name>
    <dbReference type="NCBI Taxonomy" id="407164"/>
    <lineage>
        <taxon>Bacteria</taxon>
        <taxon>Pseudomonadati</taxon>
        <taxon>Pseudomonadota</taxon>
        <taxon>Gammaproteobacteria</taxon>
        <taxon>Cellvibrionales</taxon>
        <taxon>Microbulbiferaceae</taxon>
        <taxon>Microbulbifer</taxon>
    </lineage>
</organism>
<dbReference type="GO" id="GO:0050660">
    <property type="term" value="F:flavin adenine dinucleotide binding"/>
    <property type="evidence" value="ECO:0007669"/>
    <property type="project" value="InterPro"/>
</dbReference>
<dbReference type="InterPro" id="IPR020946">
    <property type="entry name" value="Flavin_mOase-like"/>
</dbReference>
<dbReference type="InterPro" id="IPR000960">
    <property type="entry name" value="Flavin_mOase"/>
</dbReference>
<keyword evidence="3" id="KW-0274">FAD</keyword>
<evidence type="ECO:0000256" key="1">
    <source>
        <dbReference type="ARBA" id="ARBA00009183"/>
    </source>
</evidence>
<dbReference type="InterPro" id="IPR050346">
    <property type="entry name" value="FMO-like"/>
</dbReference>
<name>A0AAU0N040_9GAMM</name>
<keyword evidence="5" id="KW-0560">Oxidoreductase</keyword>
<dbReference type="GO" id="GO:0004499">
    <property type="term" value="F:N,N-dimethylaniline monooxygenase activity"/>
    <property type="evidence" value="ECO:0007669"/>
    <property type="project" value="InterPro"/>
</dbReference>
<dbReference type="PANTHER" id="PTHR23023">
    <property type="entry name" value="DIMETHYLANILINE MONOOXYGENASE"/>
    <property type="match status" value="1"/>
</dbReference>
<dbReference type="EMBL" id="CP137555">
    <property type="protein sequence ID" value="WOX05346.1"/>
    <property type="molecule type" value="Genomic_DNA"/>
</dbReference>
<dbReference type="GO" id="GO:0050661">
    <property type="term" value="F:NADP binding"/>
    <property type="evidence" value="ECO:0007669"/>
    <property type="project" value="InterPro"/>
</dbReference>
<protein>
    <submittedName>
        <fullName evidence="6">NAD(P)-binding domain-containing protein</fullName>
    </submittedName>
</protein>
<accession>A0AAU0N040</accession>
<evidence type="ECO:0000256" key="3">
    <source>
        <dbReference type="ARBA" id="ARBA00022827"/>
    </source>
</evidence>
<gene>
    <name evidence="6" type="ORF">R5R33_16620</name>
</gene>
<dbReference type="InterPro" id="IPR036188">
    <property type="entry name" value="FAD/NAD-bd_sf"/>
</dbReference>
<dbReference type="PIRSF" id="PIRSF000332">
    <property type="entry name" value="FMO"/>
    <property type="match status" value="1"/>
</dbReference>
<dbReference type="Pfam" id="PF00743">
    <property type="entry name" value="FMO-like"/>
    <property type="match status" value="1"/>
</dbReference>
<dbReference type="SUPFAM" id="SSF51905">
    <property type="entry name" value="FAD/NAD(P)-binding domain"/>
    <property type="match status" value="2"/>
</dbReference>
<evidence type="ECO:0000313" key="7">
    <source>
        <dbReference type="Proteomes" id="UP001302477"/>
    </source>
</evidence>
<proteinExistence type="inferred from homology"/>
<reference evidence="6 7" key="1">
    <citation type="submission" date="2023-10" db="EMBL/GenBank/DDBJ databases">
        <title>Description of Microbulbifer bruguierae sp. nov., isolated from the sediments of mangrove plant Bruguiera sexangula and comparative genomic analyses of the genus Microbulbifer.</title>
        <authorList>
            <person name="Long M."/>
        </authorList>
    </citation>
    <scope>NUCLEOTIDE SEQUENCE [LARGE SCALE GENOMIC DNA]</scope>
    <source>
        <strain evidence="6 7">SPO729</strain>
    </source>
</reference>
<sequence length="454" mass="50532">MKPLAGMKPFAVIGAGPMGLCSVRNLAKHGIPCVGFEIHSDVGGLWDIDSPTSTMYESAHLISSKRMTEFAEFPMGDEVALFPSHREMRDYFRAYAEKFDLYRHYEFETEVLNCARIGEDWHITTRRNGEEQTRVFGGLLIANGTLHHPNMPQLPGEFAGELLHSADYRDAAMFEGKRVLLVGCGNSGADIAVDAAHRANSVDISLRRGYYFLPKFIGGKATDAVGGKIKLPRFIQQRISAALSKFMLGTPEQYGLPKPDYKMFESHPVINSLILHHIGHGDIKVRKDITAVDGHKVTFTDGSSGEYDLILMATGYKLHYPFIDPAQLNWQGFAPRLYLNVFHPEYDNLFLMGMVEAAGLGWEGRNRQAEMVALYIRQLASGAASAQKLKQVKRAQAGERADGGMQYLKLERMAYYVHKDTYLKALAGHTRDLLGDHQVEDTAQFSANPAAATR</sequence>
<keyword evidence="4" id="KW-0521">NADP</keyword>
<evidence type="ECO:0000256" key="2">
    <source>
        <dbReference type="ARBA" id="ARBA00022630"/>
    </source>
</evidence>
<dbReference type="PRINTS" id="PR00370">
    <property type="entry name" value="FMOXYGENASE"/>
</dbReference>
<evidence type="ECO:0000313" key="6">
    <source>
        <dbReference type="EMBL" id="WOX05346.1"/>
    </source>
</evidence>
<keyword evidence="2" id="KW-0285">Flavoprotein</keyword>
<dbReference type="KEGG" id="mpaf:R5R33_16620"/>
<keyword evidence="7" id="KW-1185">Reference proteome</keyword>